<dbReference type="AlphaFoldDB" id="A0A8J6C9P6"/>
<dbReference type="PANTHER" id="PTHR11200">
    <property type="entry name" value="INOSITOL 5-PHOSPHATASE"/>
    <property type="match status" value="1"/>
</dbReference>
<dbReference type="OrthoDB" id="7862313at2759"/>
<gene>
    <name evidence="3" type="ORF">KFE25_000979</name>
</gene>
<dbReference type="InterPro" id="IPR000300">
    <property type="entry name" value="IPPc"/>
</dbReference>
<feature type="region of interest" description="Disordered" evidence="1">
    <location>
        <begin position="778"/>
        <end position="832"/>
    </location>
</feature>
<sequence>MSVYVPASKVAAREDALRQARGLGAADVASCAAAFPADAPPVDAAPLPAGAVGYAMGPYAARVAELEHKISEMPPMHMPAAVPAIARPATLARIGPTRSSAAYPLPWAVADAPLGDIHRFGVVVRDDDPTRPSSLGVQRLARAPSWAHAERPGAAAPPREQPRAEPPAASPATDALARAAAGASAPRVGSAVAAAPTGAAQHGEAFAELQLLRGGTTSYSDAASADGADDADGDARADTGDADASEPSGVAHVRPLASAELLAAGEAGPRASARHSAASDAAAGAPAAAADAAVPVAGVAAGVGAAPGADVPPGERALFLVVLASGAEPPLLDECARVVEPRGASALRACDLVLSAAAPPAVPPSRLADAPAAPPAEMLAALVRAARGAPIELRVLRTSLFAPLAPEPAPVEARHAPLARACLVTWNMHGKEPPAAVPELLRARAPSGARYDLFAIGSQEAERSIEASILNSSKARWEAAIEATLGAEYVLVASHRLAAMHLAIYARAALAPLISGARTAHVATGFGNALGNKGAVGVSLMLGETSFCFISCHLTAHQGAVRARNADFARIDESLELWPPAGAPRARVPRAGAGSVSARFDRVFWLGDFNYRVHGNRAIVDRLLARREEAEARAAGWASADECAREGLRVLLRNDQLTLQRRSGAVFRGLVEGEISFRPTYKFDSKRRDVYDQSEKARIPAWTDRILFAPGRATEPDPDTAVQLHAYDSIASLTTSDHRPVVADLSVRYELGAGAARPQAADADAKAGADADAAAAADGAPASRARGGAAQPLIPARSYTRAGGGRTLDDAPPPALPAAQRRDGTSALCVVS</sequence>
<dbReference type="Gene3D" id="3.60.10.10">
    <property type="entry name" value="Endonuclease/exonuclease/phosphatase"/>
    <property type="match status" value="1"/>
</dbReference>
<protein>
    <recommendedName>
        <fullName evidence="2">Inositol polyphosphate-related phosphatase domain-containing protein</fullName>
    </recommendedName>
</protein>
<organism evidence="3 4">
    <name type="scientific">Diacronema lutheri</name>
    <name type="common">Unicellular marine alga</name>
    <name type="synonym">Monochrysis lutheri</name>
    <dbReference type="NCBI Taxonomy" id="2081491"/>
    <lineage>
        <taxon>Eukaryota</taxon>
        <taxon>Haptista</taxon>
        <taxon>Haptophyta</taxon>
        <taxon>Pavlovophyceae</taxon>
        <taxon>Pavlovales</taxon>
        <taxon>Pavlovaceae</taxon>
        <taxon>Diacronema</taxon>
    </lineage>
</organism>
<evidence type="ECO:0000313" key="4">
    <source>
        <dbReference type="Proteomes" id="UP000751190"/>
    </source>
</evidence>
<proteinExistence type="predicted"/>
<feature type="compositionally biased region" description="Low complexity" evidence="1">
    <location>
        <begin position="170"/>
        <end position="181"/>
    </location>
</feature>
<feature type="region of interest" description="Disordered" evidence="1">
    <location>
        <begin position="218"/>
        <end position="250"/>
    </location>
</feature>
<keyword evidence="4" id="KW-1185">Reference proteome</keyword>
<dbReference type="GO" id="GO:0004439">
    <property type="term" value="F:phosphatidylinositol-4,5-bisphosphate 5-phosphatase activity"/>
    <property type="evidence" value="ECO:0007669"/>
    <property type="project" value="TreeGrafter"/>
</dbReference>
<dbReference type="SUPFAM" id="SSF56219">
    <property type="entry name" value="DNase I-like"/>
    <property type="match status" value="1"/>
</dbReference>
<feature type="region of interest" description="Disordered" evidence="1">
    <location>
        <begin position="124"/>
        <end position="181"/>
    </location>
</feature>
<evidence type="ECO:0000259" key="2">
    <source>
        <dbReference type="SMART" id="SM00128"/>
    </source>
</evidence>
<dbReference type="EMBL" id="JAGTXO010000039">
    <property type="protein sequence ID" value="KAG8459623.1"/>
    <property type="molecule type" value="Genomic_DNA"/>
</dbReference>
<dbReference type="SMART" id="SM00128">
    <property type="entry name" value="IPPc"/>
    <property type="match status" value="1"/>
</dbReference>
<feature type="domain" description="Inositol polyphosphate-related phosphatase" evidence="2">
    <location>
        <begin position="417"/>
        <end position="753"/>
    </location>
</feature>
<dbReference type="InterPro" id="IPR046985">
    <property type="entry name" value="IP5"/>
</dbReference>
<evidence type="ECO:0000313" key="3">
    <source>
        <dbReference type="EMBL" id="KAG8459623.1"/>
    </source>
</evidence>
<accession>A0A8J6C9P6</accession>
<dbReference type="PANTHER" id="PTHR11200:SF275">
    <property type="entry name" value="LD06095P"/>
    <property type="match status" value="1"/>
</dbReference>
<reference evidence="3" key="1">
    <citation type="submission" date="2021-05" db="EMBL/GenBank/DDBJ databases">
        <title>The genome of the haptophyte Pavlova lutheri (Diacronema luteri, Pavlovales) - a model for lipid biosynthesis in eukaryotic algae.</title>
        <authorList>
            <person name="Hulatt C.J."/>
            <person name="Posewitz M.C."/>
        </authorList>
    </citation>
    <scope>NUCLEOTIDE SEQUENCE</scope>
    <source>
        <strain evidence="3">NIVA-4/92</strain>
    </source>
</reference>
<dbReference type="GO" id="GO:0046856">
    <property type="term" value="P:phosphatidylinositol dephosphorylation"/>
    <property type="evidence" value="ECO:0007669"/>
    <property type="project" value="InterPro"/>
</dbReference>
<dbReference type="InterPro" id="IPR036691">
    <property type="entry name" value="Endo/exonu/phosph_ase_sf"/>
</dbReference>
<comment type="caution">
    <text evidence="3">The sequence shown here is derived from an EMBL/GenBank/DDBJ whole genome shotgun (WGS) entry which is preliminary data.</text>
</comment>
<dbReference type="Proteomes" id="UP000751190">
    <property type="component" value="Unassembled WGS sequence"/>
</dbReference>
<feature type="compositionally biased region" description="Low complexity" evidence="1">
    <location>
        <begin position="778"/>
        <end position="790"/>
    </location>
</feature>
<name>A0A8J6C9P6_DIALT</name>
<evidence type="ECO:0000256" key="1">
    <source>
        <dbReference type="SAM" id="MobiDB-lite"/>
    </source>
</evidence>
<dbReference type="Pfam" id="PF22669">
    <property type="entry name" value="Exo_endo_phos2"/>
    <property type="match status" value="1"/>
</dbReference>